<protein>
    <submittedName>
        <fullName evidence="2">Tellurite resistance protein TerB</fullName>
    </submittedName>
</protein>
<proteinExistence type="predicted"/>
<dbReference type="Gene3D" id="1.10.3680.10">
    <property type="entry name" value="TerB-like"/>
    <property type="match status" value="1"/>
</dbReference>
<dbReference type="Pfam" id="PF05099">
    <property type="entry name" value="TerB"/>
    <property type="match status" value="1"/>
</dbReference>
<keyword evidence="3" id="KW-1185">Reference proteome</keyword>
<dbReference type="EMBL" id="CP047045">
    <property type="protein sequence ID" value="QGZ96883.1"/>
    <property type="molecule type" value="Genomic_DNA"/>
</dbReference>
<name>A0A6I6N0L7_9CAUL</name>
<dbReference type="InterPro" id="IPR007791">
    <property type="entry name" value="DjlA_N"/>
</dbReference>
<dbReference type="RefSeq" id="WP_158767643.1">
    <property type="nucleotide sequence ID" value="NZ_CP047045.1"/>
</dbReference>
<gene>
    <name evidence="2" type="ORF">DSM104635_03748</name>
</gene>
<dbReference type="SUPFAM" id="SSF158682">
    <property type="entry name" value="TerB-like"/>
    <property type="match status" value="1"/>
</dbReference>
<dbReference type="CDD" id="cd07313">
    <property type="entry name" value="terB_like_2"/>
    <property type="match status" value="1"/>
</dbReference>
<reference evidence="3" key="1">
    <citation type="submission" date="2019-12" db="EMBL/GenBank/DDBJ databases">
        <title>Complete genome of Terracaulis silvestris 0127_4.</title>
        <authorList>
            <person name="Vieira S."/>
            <person name="Riedel T."/>
            <person name="Sproer C."/>
            <person name="Pascual J."/>
            <person name="Boedeker C."/>
            <person name="Overmann J."/>
        </authorList>
    </citation>
    <scope>NUCLEOTIDE SEQUENCE [LARGE SCALE GENOMIC DNA]</scope>
    <source>
        <strain evidence="3">0127_4</strain>
    </source>
</reference>
<dbReference type="KEGG" id="tsv:DSM104635_03748"/>
<evidence type="ECO:0000313" key="3">
    <source>
        <dbReference type="Proteomes" id="UP000431269"/>
    </source>
</evidence>
<dbReference type="AlphaFoldDB" id="A0A6I6N0L7"/>
<dbReference type="InterPro" id="IPR029024">
    <property type="entry name" value="TerB-like"/>
</dbReference>
<organism evidence="2 3">
    <name type="scientific">Terricaulis silvestris</name>
    <dbReference type="NCBI Taxonomy" id="2686094"/>
    <lineage>
        <taxon>Bacteria</taxon>
        <taxon>Pseudomonadati</taxon>
        <taxon>Pseudomonadota</taxon>
        <taxon>Alphaproteobacteria</taxon>
        <taxon>Caulobacterales</taxon>
        <taxon>Caulobacteraceae</taxon>
        <taxon>Terricaulis</taxon>
    </lineage>
</organism>
<feature type="domain" description="Co-chaperone DjlA N-terminal" evidence="1">
    <location>
        <begin position="3"/>
        <end position="90"/>
    </location>
</feature>
<accession>A0A6I6N0L7</accession>
<evidence type="ECO:0000259" key="1">
    <source>
        <dbReference type="Pfam" id="PF05099"/>
    </source>
</evidence>
<dbReference type="Proteomes" id="UP000431269">
    <property type="component" value="Chromosome"/>
</dbReference>
<evidence type="ECO:0000313" key="2">
    <source>
        <dbReference type="EMBL" id="QGZ96883.1"/>
    </source>
</evidence>
<sequence>MFWAQRYQLSGPAAVALRLEGEAAEAAASDLYRFTSLIKKGVPHEERQAVLEAMWRVILADSHREMHEEALMRRITDLLGLDSRDSVEARRRAGLS</sequence>